<name>A0ABV8Z0G1_9ACTN</name>
<dbReference type="Proteomes" id="UP001596012">
    <property type="component" value="Unassembled WGS sequence"/>
</dbReference>
<evidence type="ECO:0000313" key="2">
    <source>
        <dbReference type="Proteomes" id="UP001596012"/>
    </source>
</evidence>
<organism evidence="1 2">
    <name type="scientific">Streptomyces xiangluensis</name>
    <dbReference type="NCBI Taxonomy" id="2665720"/>
    <lineage>
        <taxon>Bacteria</taxon>
        <taxon>Bacillati</taxon>
        <taxon>Actinomycetota</taxon>
        <taxon>Actinomycetes</taxon>
        <taxon>Kitasatosporales</taxon>
        <taxon>Streptomycetaceae</taxon>
        <taxon>Streptomyces</taxon>
    </lineage>
</organism>
<proteinExistence type="predicted"/>
<protein>
    <submittedName>
        <fullName evidence="1">Uncharacterized protein</fullName>
    </submittedName>
</protein>
<gene>
    <name evidence="1" type="ORF">ACFPH6_30745</name>
</gene>
<accession>A0ABV8Z0G1</accession>
<dbReference type="RefSeq" id="WP_386346987.1">
    <property type="nucleotide sequence ID" value="NZ_JBHSFG010000053.1"/>
</dbReference>
<keyword evidence="2" id="KW-1185">Reference proteome</keyword>
<evidence type="ECO:0000313" key="1">
    <source>
        <dbReference type="EMBL" id="MFC4468856.1"/>
    </source>
</evidence>
<comment type="caution">
    <text evidence="1">The sequence shown here is derived from an EMBL/GenBank/DDBJ whole genome shotgun (WGS) entry which is preliminary data.</text>
</comment>
<sequence length="61" mass="6463">MTDHAPAPARICPNCDGFATAAVTSGGRDSRGHLHTITARCMTCQGTGTVRPARRREVARV</sequence>
<reference evidence="2" key="1">
    <citation type="journal article" date="2019" name="Int. J. Syst. Evol. Microbiol.">
        <title>The Global Catalogue of Microorganisms (GCM) 10K type strain sequencing project: providing services to taxonomists for standard genome sequencing and annotation.</title>
        <authorList>
            <consortium name="The Broad Institute Genomics Platform"/>
            <consortium name="The Broad Institute Genome Sequencing Center for Infectious Disease"/>
            <person name="Wu L."/>
            <person name="Ma J."/>
        </authorList>
    </citation>
    <scope>NUCLEOTIDE SEQUENCE [LARGE SCALE GENOMIC DNA]</scope>
    <source>
        <strain evidence="2">DT43</strain>
    </source>
</reference>
<dbReference type="EMBL" id="JBHSFG010000053">
    <property type="protein sequence ID" value="MFC4468856.1"/>
    <property type="molecule type" value="Genomic_DNA"/>
</dbReference>